<comment type="subcellular location">
    <subcellularLocation>
        <location evidence="1">Nucleus</location>
    </subcellularLocation>
</comment>
<keyword evidence="4" id="KW-0539">Nucleus</keyword>
<dbReference type="Pfam" id="PF08389">
    <property type="entry name" value="Xpo1"/>
    <property type="match status" value="1"/>
</dbReference>
<dbReference type="PANTHER" id="PTHR10997">
    <property type="entry name" value="IMPORTIN-7, 8, 11"/>
    <property type="match status" value="1"/>
</dbReference>
<dbReference type="GeneID" id="28941643"/>
<dbReference type="Gene3D" id="1.25.10.10">
    <property type="entry name" value="Leucine-rich Repeat Variant"/>
    <property type="match status" value="1"/>
</dbReference>
<sequence>MEEKIHQLISFCQSTDIDIRKNAEIELGQLEILEEYPIFLAKLAASATTEIHVRQASLIILKKYVLGHWSCVFEEFHGPIPNQYIKNKIRVILLDLISSNSNMIRNAAAHVVSKIASIDWPDEWPELFNNIVSKLSKNSENDMNGGLKVLKELIDDALTNEYFFSISPTLIKLLYNICSNDQYSTKIRILSLSVFKSCIDSLEMIKETNSEVISVLVTEAFDLWINLFIEIISRNTITTLNCEFIHFKLNIIKVLHKIRQTFLSQLTKHFPNIFQTLWIEIEQLKKIYSEYYILDSHESDHENDSDGDSISLSVLLTEEFLFIQISLRNKIIQKTLDLVNCSKDSFLSKIINTSVFYSQISLLQEKEFMDDSNTFIEDELNENSRCTVRQASVDFIEELSNYSLISTKKILMDEFELIISGLDFEWRYKEAILFVISRILKKFGLSEKRNIANVSISYYNMKNSSDLLKARAILILGQLTDILDNNELSSLFSDCILIVFSESIGIIKLSVFKTIQRLSISLPSEYLRPFQPQMIKIIEFYIFQVNGESLILLLEVLLSVIKINRDIALCSESTIISLLFKIVMSNSNDPYLIGIVQDIFEDLAENVLDFSLFCEIVVFPLKELLFSKVSNILETQLVEVGFDILYSVIKGGTVSLSIKFLEEIIPGLIYVMKNYDNNEILQSAEEVLRQIILKDYNKLVNIKYETGISVFDEIMNIIGILLEKSSLESANFFIGSLIIAMMYNAGENFQNHLPSLLEAIIIRLTYSSSPRFYQEMLLIFAHLLVNQAKAIVDFLYNIKVGGVSGLDILLKSWCENVDIICGYKNIRLNSVAMANLFMLQDIRLSNIIVKGDLIINRSEEIITRSKTKLNSEKYTFISLPIKIIKILLKELSTFISINNKKSSEIFKFSLVNAEDDWEDLSTQDSYKISTVFDYSDDSMEDPLKDLDLEKFFIGFFKNVISNNINNFKAIIPYLTLEEHSILRIISNR</sequence>
<organism evidence="6 7">
    <name type="scientific">Pneumocystis jirovecii (strain RU7)</name>
    <name type="common">Human pneumocystis pneumonia agent</name>
    <dbReference type="NCBI Taxonomy" id="1408657"/>
    <lineage>
        <taxon>Eukaryota</taxon>
        <taxon>Fungi</taxon>
        <taxon>Dikarya</taxon>
        <taxon>Ascomycota</taxon>
        <taxon>Taphrinomycotina</taxon>
        <taxon>Pneumocystomycetes</taxon>
        <taxon>Pneumocystaceae</taxon>
        <taxon>Pneumocystis</taxon>
    </lineage>
</organism>
<dbReference type="InterPro" id="IPR011989">
    <property type="entry name" value="ARM-like"/>
</dbReference>
<dbReference type="InterPro" id="IPR001494">
    <property type="entry name" value="Importin-beta_N"/>
</dbReference>
<dbReference type="RefSeq" id="XP_018228287.1">
    <property type="nucleotide sequence ID" value="XM_018375388.1"/>
</dbReference>
<protein>
    <recommendedName>
        <fullName evidence="5">Importin N-terminal domain-containing protein</fullName>
    </recommendedName>
</protein>
<dbReference type="GO" id="GO:0005635">
    <property type="term" value="C:nuclear envelope"/>
    <property type="evidence" value="ECO:0007669"/>
    <property type="project" value="TreeGrafter"/>
</dbReference>
<dbReference type="GO" id="GO:0031267">
    <property type="term" value="F:small GTPase binding"/>
    <property type="evidence" value="ECO:0007669"/>
    <property type="project" value="InterPro"/>
</dbReference>
<dbReference type="InterPro" id="IPR013598">
    <property type="entry name" value="Exportin-1/Importin-b-like"/>
</dbReference>
<feature type="domain" description="Importin N-terminal" evidence="5">
    <location>
        <begin position="23"/>
        <end position="99"/>
    </location>
</feature>
<keyword evidence="3" id="KW-0653">Protein transport</keyword>
<dbReference type="VEuPathDB" id="FungiDB:T551_03125"/>
<proteinExistence type="predicted"/>
<comment type="caution">
    <text evidence="6">The sequence shown here is derived from an EMBL/GenBank/DDBJ whole genome shotgun (WGS) entry which is preliminary data.</text>
</comment>
<dbReference type="PANTHER" id="PTHR10997:SF9">
    <property type="entry name" value="IMPORTIN-9"/>
    <property type="match status" value="1"/>
</dbReference>
<reference evidence="7" key="1">
    <citation type="journal article" date="2016" name="Nat. Commun.">
        <title>Genome analysis of three Pneumocystis species reveals adaptation mechanisms to life exclusively in mammalian hosts.</title>
        <authorList>
            <person name="Ma L."/>
            <person name="Chen Z."/>
            <person name="Huang D.W."/>
            <person name="Kutty G."/>
            <person name="Ishihara M."/>
            <person name="Wang H."/>
            <person name="Abouelleil A."/>
            <person name="Bishop L."/>
            <person name="Davey E."/>
            <person name="Deng R."/>
            <person name="Deng X."/>
            <person name="Fan L."/>
            <person name="Fantoni G."/>
            <person name="Fitzgerald M."/>
            <person name="Gogineni E."/>
            <person name="Goldberg J.M."/>
            <person name="Handley G."/>
            <person name="Hu X."/>
            <person name="Huber C."/>
            <person name="Jiao X."/>
            <person name="Jones K."/>
            <person name="Levin J.Z."/>
            <person name="Liu Y."/>
            <person name="Macdonald P."/>
            <person name="Melnikov A."/>
            <person name="Raley C."/>
            <person name="Sassi M."/>
            <person name="Sherman B.T."/>
            <person name="Song X."/>
            <person name="Sykes S."/>
            <person name="Tran B."/>
            <person name="Walsh L."/>
            <person name="Xia Y."/>
            <person name="Yang J."/>
            <person name="Young S."/>
            <person name="Zeng Q."/>
            <person name="Zheng X."/>
            <person name="Stephens R."/>
            <person name="Nusbaum C."/>
            <person name="Birren B.W."/>
            <person name="Azadi P."/>
            <person name="Lempicki R.A."/>
            <person name="Cuomo C.A."/>
            <person name="Kovacs J.A."/>
        </authorList>
    </citation>
    <scope>NUCLEOTIDE SEQUENCE [LARGE SCALE GENOMIC DNA]</scope>
    <source>
        <strain evidence="7">RU7</strain>
    </source>
</reference>
<dbReference type="AlphaFoldDB" id="A0A0W4ZFI7"/>
<accession>A0A0W4ZFI7</accession>
<evidence type="ECO:0000259" key="5">
    <source>
        <dbReference type="PROSITE" id="PS50166"/>
    </source>
</evidence>
<dbReference type="GO" id="GO:0005829">
    <property type="term" value="C:cytosol"/>
    <property type="evidence" value="ECO:0007669"/>
    <property type="project" value="TreeGrafter"/>
</dbReference>
<keyword evidence="7" id="KW-1185">Reference proteome</keyword>
<evidence type="ECO:0000313" key="6">
    <source>
        <dbReference type="EMBL" id="KTW27131.1"/>
    </source>
</evidence>
<dbReference type="OrthoDB" id="431626at2759"/>
<evidence type="ECO:0000256" key="4">
    <source>
        <dbReference type="ARBA" id="ARBA00023242"/>
    </source>
</evidence>
<dbReference type="SUPFAM" id="SSF48371">
    <property type="entry name" value="ARM repeat"/>
    <property type="match status" value="1"/>
</dbReference>
<gene>
    <name evidence="6" type="ORF">T551_03125</name>
</gene>
<dbReference type="InterPro" id="IPR016024">
    <property type="entry name" value="ARM-type_fold"/>
</dbReference>
<keyword evidence="2" id="KW-0813">Transport</keyword>
<dbReference type="SMART" id="SM00913">
    <property type="entry name" value="IBN_N"/>
    <property type="match status" value="1"/>
</dbReference>
<dbReference type="Pfam" id="PF03810">
    <property type="entry name" value="IBN_N"/>
    <property type="match status" value="1"/>
</dbReference>
<dbReference type="PROSITE" id="PS50166">
    <property type="entry name" value="IMPORTIN_B_NT"/>
    <property type="match status" value="1"/>
</dbReference>
<evidence type="ECO:0000256" key="2">
    <source>
        <dbReference type="ARBA" id="ARBA00022448"/>
    </source>
</evidence>
<evidence type="ECO:0000256" key="3">
    <source>
        <dbReference type="ARBA" id="ARBA00022927"/>
    </source>
</evidence>
<dbReference type="Pfam" id="PF25018">
    <property type="entry name" value="HEAT_IPO9_c"/>
    <property type="match status" value="1"/>
</dbReference>
<name>A0A0W4ZFI7_PNEJ7</name>
<evidence type="ECO:0000256" key="1">
    <source>
        <dbReference type="ARBA" id="ARBA00004123"/>
    </source>
</evidence>
<dbReference type="InterPro" id="IPR056840">
    <property type="entry name" value="HEAT_IPO9_central"/>
</dbReference>
<dbReference type="EMBL" id="LFWA01000015">
    <property type="protein sequence ID" value="KTW27131.1"/>
    <property type="molecule type" value="Genomic_DNA"/>
</dbReference>
<evidence type="ECO:0000313" key="7">
    <source>
        <dbReference type="Proteomes" id="UP000053447"/>
    </source>
</evidence>
<dbReference type="STRING" id="1408657.A0A0W4ZFI7"/>
<dbReference type="Proteomes" id="UP000053447">
    <property type="component" value="Unassembled WGS sequence"/>
</dbReference>
<dbReference type="GO" id="GO:0006606">
    <property type="term" value="P:protein import into nucleus"/>
    <property type="evidence" value="ECO:0007669"/>
    <property type="project" value="TreeGrafter"/>
</dbReference>